<evidence type="ECO:0000313" key="1">
    <source>
        <dbReference type="EMBL" id="GIH08277.1"/>
    </source>
</evidence>
<evidence type="ECO:0000313" key="2">
    <source>
        <dbReference type="Proteomes" id="UP000612899"/>
    </source>
</evidence>
<accession>A0A8J3VJC1</accession>
<comment type="caution">
    <text evidence="1">The sequence shown here is derived from an EMBL/GenBank/DDBJ whole genome shotgun (WGS) entry which is preliminary data.</text>
</comment>
<gene>
    <name evidence="1" type="ORF">Rhe02_63440</name>
</gene>
<name>A0A8J3VJC1_9ACTN</name>
<dbReference type="EMBL" id="BONY01000047">
    <property type="protein sequence ID" value="GIH08277.1"/>
    <property type="molecule type" value="Genomic_DNA"/>
</dbReference>
<sequence>MLVLDDTWAQGGHAQSAALGLRDAGADKVSILTAARWLNPGFGDNSEFVSKSLTSDYNPHQCPWTGGQCPP</sequence>
<protein>
    <submittedName>
        <fullName evidence="1">Uncharacterized protein</fullName>
    </submittedName>
</protein>
<proteinExistence type="predicted"/>
<dbReference type="Proteomes" id="UP000612899">
    <property type="component" value="Unassembled WGS sequence"/>
</dbReference>
<keyword evidence="2" id="KW-1185">Reference proteome</keyword>
<organism evidence="1 2">
    <name type="scientific">Rhizocola hellebori</name>
    <dbReference type="NCBI Taxonomy" id="1392758"/>
    <lineage>
        <taxon>Bacteria</taxon>
        <taxon>Bacillati</taxon>
        <taxon>Actinomycetota</taxon>
        <taxon>Actinomycetes</taxon>
        <taxon>Micromonosporales</taxon>
        <taxon>Micromonosporaceae</taxon>
        <taxon>Rhizocola</taxon>
    </lineage>
</organism>
<reference evidence="1" key="1">
    <citation type="submission" date="2021-01" db="EMBL/GenBank/DDBJ databases">
        <title>Whole genome shotgun sequence of Rhizocola hellebori NBRC 109834.</title>
        <authorList>
            <person name="Komaki H."/>
            <person name="Tamura T."/>
        </authorList>
    </citation>
    <scope>NUCLEOTIDE SEQUENCE</scope>
    <source>
        <strain evidence="1">NBRC 109834</strain>
    </source>
</reference>
<dbReference type="AlphaFoldDB" id="A0A8J3VJC1"/>